<feature type="domain" description="BTB" evidence="1">
    <location>
        <begin position="198"/>
        <end position="267"/>
    </location>
</feature>
<gene>
    <name evidence="2" type="primary">Tdpoz5_39</name>
    <name evidence="2" type="ORF">CEXT_230881</name>
</gene>
<dbReference type="Pfam" id="PF00651">
    <property type="entry name" value="BTB"/>
    <property type="match status" value="1"/>
</dbReference>
<evidence type="ECO:0000259" key="1">
    <source>
        <dbReference type="Pfam" id="PF00651"/>
    </source>
</evidence>
<dbReference type="SUPFAM" id="SSF54695">
    <property type="entry name" value="POZ domain"/>
    <property type="match status" value="1"/>
</dbReference>
<sequence length="330" mass="38047">MVQCSMWRTDGEELKGEQIIARTVVEIERRSFIWDIKYLTSKQIFEKNSLSVTLPSKKGVLILSPLLKEGIEYVDEKFSVKITSADESIKYFTFHCDLLDSLGNKLDCGEKEFWFSKLKQGAIFKLPYTPETLIEDRGKYLPKNVLSLQCDCVISTGIAYERIESFITGIDGDICKHNYEKYECNISPDLKADLKSIAMFSTDMKERTKECVDITDLDSETVRRLLLYVYTDALEEDLQCQSACQLYAAADKYDVLSLKNRCSSILVSIIDHKNACDILSMADRHQDEELKKVVQKYILQNDDVFRSNEWRLLMKSNPILVSETMYLTLQ</sequence>
<accession>A0AAV4RP16</accession>
<comment type="caution">
    <text evidence="2">The sequence shown here is derived from an EMBL/GenBank/DDBJ whole genome shotgun (WGS) entry which is preliminary data.</text>
</comment>
<dbReference type="Gene3D" id="1.25.40.420">
    <property type="match status" value="1"/>
</dbReference>
<evidence type="ECO:0000313" key="3">
    <source>
        <dbReference type="Proteomes" id="UP001054945"/>
    </source>
</evidence>
<dbReference type="InterPro" id="IPR011333">
    <property type="entry name" value="SKP1/BTB/POZ_sf"/>
</dbReference>
<organism evidence="2 3">
    <name type="scientific">Caerostris extrusa</name>
    <name type="common">Bark spider</name>
    <name type="synonym">Caerostris bankana</name>
    <dbReference type="NCBI Taxonomy" id="172846"/>
    <lineage>
        <taxon>Eukaryota</taxon>
        <taxon>Metazoa</taxon>
        <taxon>Ecdysozoa</taxon>
        <taxon>Arthropoda</taxon>
        <taxon>Chelicerata</taxon>
        <taxon>Arachnida</taxon>
        <taxon>Araneae</taxon>
        <taxon>Araneomorphae</taxon>
        <taxon>Entelegynae</taxon>
        <taxon>Araneoidea</taxon>
        <taxon>Araneidae</taxon>
        <taxon>Caerostris</taxon>
    </lineage>
</organism>
<dbReference type="AlphaFoldDB" id="A0AAV4RP16"/>
<dbReference type="Proteomes" id="UP001054945">
    <property type="component" value="Unassembled WGS sequence"/>
</dbReference>
<name>A0AAV4RP16_CAEEX</name>
<dbReference type="EMBL" id="BPLR01008116">
    <property type="protein sequence ID" value="GIY22217.1"/>
    <property type="molecule type" value="Genomic_DNA"/>
</dbReference>
<reference evidence="2 3" key="1">
    <citation type="submission" date="2021-06" db="EMBL/GenBank/DDBJ databases">
        <title>Caerostris extrusa draft genome.</title>
        <authorList>
            <person name="Kono N."/>
            <person name="Arakawa K."/>
        </authorList>
    </citation>
    <scope>NUCLEOTIDE SEQUENCE [LARGE SCALE GENOMIC DNA]</scope>
</reference>
<evidence type="ECO:0000313" key="2">
    <source>
        <dbReference type="EMBL" id="GIY22217.1"/>
    </source>
</evidence>
<protein>
    <submittedName>
        <fullName evidence="2">TD and POZ domain-containing protein 5</fullName>
    </submittedName>
</protein>
<dbReference type="InterPro" id="IPR000210">
    <property type="entry name" value="BTB/POZ_dom"/>
</dbReference>
<proteinExistence type="predicted"/>
<keyword evidence="3" id="KW-1185">Reference proteome</keyword>
<dbReference type="Gene3D" id="3.30.710.10">
    <property type="entry name" value="Potassium Channel Kv1.1, Chain A"/>
    <property type="match status" value="1"/>
</dbReference>
<dbReference type="PANTHER" id="PTHR24413">
    <property type="entry name" value="SPECKLE-TYPE POZ PROTEIN"/>
    <property type="match status" value="1"/>
</dbReference>